<sequence length="64" mass="6917">MGDLGAKALPSLSASFHLHPSSLLQSVLGYIERPAHFQENQLAVEVNGYYESLAQFCPVSVGIK</sequence>
<evidence type="ECO:0000313" key="1">
    <source>
        <dbReference type="EMBL" id="KAF5362998.1"/>
    </source>
</evidence>
<protein>
    <submittedName>
        <fullName evidence="1">Uncharacterized protein</fullName>
    </submittedName>
</protein>
<name>A0A8H5GDK2_9AGAR</name>
<dbReference type="Proteomes" id="UP000518752">
    <property type="component" value="Unassembled WGS sequence"/>
</dbReference>
<proteinExistence type="predicted"/>
<reference evidence="1 2" key="1">
    <citation type="journal article" date="2020" name="ISME J.">
        <title>Uncovering the hidden diversity of litter-decomposition mechanisms in mushroom-forming fungi.</title>
        <authorList>
            <person name="Floudas D."/>
            <person name="Bentzer J."/>
            <person name="Ahren D."/>
            <person name="Johansson T."/>
            <person name="Persson P."/>
            <person name="Tunlid A."/>
        </authorList>
    </citation>
    <scope>NUCLEOTIDE SEQUENCE [LARGE SCALE GENOMIC DNA]</scope>
    <source>
        <strain evidence="1 2">CBS 406.79</strain>
    </source>
</reference>
<evidence type="ECO:0000313" key="2">
    <source>
        <dbReference type="Proteomes" id="UP000518752"/>
    </source>
</evidence>
<keyword evidence="2" id="KW-1185">Reference proteome</keyword>
<organism evidence="1 2">
    <name type="scientific">Collybiopsis confluens</name>
    <dbReference type="NCBI Taxonomy" id="2823264"/>
    <lineage>
        <taxon>Eukaryota</taxon>
        <taxon>Fungi</taxon>
        <taxon>Dikarya</taxon>
        <taxon>Basidiomycota</taxon>
        <taxon>Agaricomycotina</taxon>
        <taxon>Agaricomycetes</taxon>
        <taxon>Agaricomycetidae</taxon>
        <taxon>Agaricales</taxon>
        <taxon>Marasmiineae</taxon>
        <taxon>Omphalotaceae</taxon>
        <taxon>Collybiopsis</taxon>
    </lineage>
</organism>
<dbReference type="AlphaFoldDB" id="A0A8H5GDK2"/>
<comment type="caution">
    <text evidence="1">The sequence shown here is derived from an EMBL/GenBank/DDBJ whole genome shotgun (WGS) entry which is preliminary data.</text>
</comment>
<accession>A0A8H5GDK2</accession>
<dbReference type="EMBL" id="JAACJN010000193">
    <property type="protein sequence ID" value="KAF5362998.1"/>
    <property type="molecule type" value="Genomic_DNA"/>
</dbReference>
<gene>
    <name evidence="1" type="ORF">D9757_014081</name>
</gene>